<proteinExistence type="predicted"/>
<evidence type="ECO:0000256" key="2">
    <source>
        <dbReference type="ARBA" id="ARBA00022475"/>
    </source>
</evidence>
<evidence type="ECO:0000313" key="7">
    <source>
        <dbReference type="EMBL" id="VFU14849.1"/>
    </source>
</evidence>
<keyword evidence="5 6" id="KW-0472">Membrane</keyword>
<protein>
    <submittedName>
        <fullName evidence="7">Colicin uptake protein TolR</fullName>
    </submittedName>
</protein>
<dbReference type="GO" id="GO:0022857">
    <property type="term" value="F:transmembrane transporter activity"/>
    <property type="evidence" value="ECO:0007669"/>
    <property type="project" value="InterPro"/>
</dbReference>
<dbReference type="InterPro" id="IPR003400">
    <property type="entry name" value="ExbD"/>
</dbReference>
<sequence length="131" mass="14537">MIKIRYKPQKNDNFMSIEITPLVDVVFLLLIFFLLTTSYVNPSMELNLPEAQTSQINDHVNPYIIAIAQDGSFTINQEPAGLGDIAKIPPDSDVLLFEDKSGPYGVFVSVLDALQKNGHLKISIVTDEKAD</sequence>
<dbReference type="GO" id="GO:0005886">
    <property type="term" value="C:plasma membrane"/>
    <property type="evidence" value="ECO:0007669"/>
    <property type="project" value="UniProtKB-SubCell"/>
</dbReference>
<dbReference type="PANTHER" id="PTHR30558:SF7">
    <property type="entry name" value="TOL-PAL SYSTEM PROTEIN TOLR"/>
    <property type="match status" value="1"/>
</dbReference>
<comment type="subcellular location">
    <subcellularLocation>
        <location evidence="1">Cell membrane</location>
        <topology evidence="1">Single-pass membrane protein</topology>
    </subcellularLocation>
</comment>
<dbReference type="Gene3D" id="3.30.420.270">
    <property type="match status" value="1"/>
</dbReference>
<evidence type="ECO:0000256" key="5">
    <source>
        <dbReference type="ARBA" id="ARBA00023136"/>
    </source>
</evidence>
<keyword evidence="2" id="KW-1003">Cell membrane</keyword>
<keyword evidence="4 6" id="KW-1133">Transmembrane helix</keyword>
<feature type="transmembrane region" description="Helical" evidence="6">
    <location>
        <begin position="21"/>
        <end position="40"/>
    </location>
</feature>
<keyword evidence="3 6" id="KW-0812">Transmembrane</keyword>
<dbReference type="PANTHER" id="PTHR30558">
    <property type="entry name" value="EXBD MEMBRANE COMPONENT OF PMF-DRIVEN MACROMOLECULE IMPORT SYSTEM"/>
    <property type="match status" value="1"/>
</dbReference>
<name>A0A485M6B2_9ZZZZ</name>
<dbReference type="Pfam" id="PF02472">
    <property type="entry name" value="ExbD"/>
    <property type="match status" value="1"/>
</dbReference>
<evidence type="ECO:0000256" key="3">
    <source>
        <dbReference type="ARBA" id="ARBA00022692"/>
    </source>
</evidence>
<gene>
    <name evidence="7" type="ORF">SCFA_330007</name>
</gene>
<evidence type="ECO:0000256" key="6">
    <source>
        <dbReference type="SAM" id="Phobius"/>
    </source>
</evidence>
<dbReference type="EMBL" id="CAADRM010000096">
    <property type="protein sequence ID" value="VFU14849.1"/>
    <property type="molecule type" value="Genomic_DNA"/>
</dbReference>
<organism evidence="7">
    <name type="scientific">anaerobic digester metagenome</name>
    <dbReference type="NCBI Taxonomy" id="1263854"/>
    <lineage>
        <taxon>unclassified sequences</taxon>
        <taxon>metagenomes</taxon>
        <taxon>ecological metagenomes</taxon>
    </lineage>
</organism>
<accession>A0A485M6B2</accession>
<dbReference type="AlphaFoldDB" id="A0A485M6B2"/>
<reference evidence="7" key="1">
    <citation type="submission" date="2019-03" db="EMBL/GenBank/DDBJ databases">
        <authorList>
            <person name="Hao L."/>
        </authorList>
    </citation>
    <scope>NUCLEOTIDE SEQUENCE</scope>
</reference>
<evidence type="ECO:0000256" key="1">
    <source>
        <dbReference type="ARBA" id="ARBA00004162"/>
    </source>
</evidence>
<evidence type="ECO:0000256" key="4">
    <source>
        <dbReference type="ARBA" id="ARBA00022989"/>
    </source>
</evidence>